<name>A0ABR8PYB3_9CLOT</name>
<proteinExistence type="predicted"/>
<keyword evidence="2" id="KW-1185">Reference proteome</keyword>
<reference evidence="1 2" key="1">
    <citation type="submission" date="2020-08" db="EMBL/GenBank/DDBJ databases">
        <title>A Genomic Blueprint of the Chicken Gut Microbiome.</title>
        <authorList>
            <person name="Gilroy R."/>
            <person name="Ravi A."/>
            <person name="Getino M."/>
            <person name="Pursley I."/>
            <person name="Horton D.L."/>
            <person name="Alikhan N.-F."/>
            <person name="Baker D."/>
            <person name="Gharbi K."/>
            <person name="Hall N."/>
            <person name="Watson M."/>
            <person name="Adriaenssens E.M."/>
            <person name="Foster-Nyarko E."/>
            <person name="Jarju S."/>
            <person name="Secka A."/>
            <person name="Antonio M."/>
            <person name="Oren A."/>
            <person name="Chaudhuri R."/>
            <person name="La Ragione R.M."/>
            <person name="Hildebrand F."/>
            <person name="Pallen M.J."/>
        </authorList>
    </citation>
    <scope>NUCLEOTIDE SEQUENCE [LARGE SCALE GENOMIC DNA]</scope>
    <source>
        <strain evidence="1 2">Sa3CVN1</strain>
    </source>
</reference>
<organism evidence="1 2">
    <name type="scientific">Clostridium cibarium</name>
    <dbReference type="NCBI Taxonomy" id="2762247"/>
    <lineage>
        <taxon>Bacteria</taxon>
        <taxon>Bacillati</taxon>
        <taxon>Bacillota</taxon>
        <taxon>Clostridia</taxon>
        <taxon>Eubacteriales</taxon>
        <taxon>Clostridiaceae</taxon>
        <taxon>Clostridium</taxon>
    </lineage>
</organism>
<gene>
    <name evidence="1" type="ORF">H9661_17530</name>
</gene>
<dbReference type="RefSeq" id="WP_143315096.1">
    <property type="nucleotide sequence ID" value="NZ_JACSRA010000037.1"/>
</dbReference>
<evidence type="ECO:0000313" key="2">
    <source>
        <dbReference type="Proteomes" id="UP000627781"/>
    </source>
</evidence>
<dbReference type="Proteomes" id="UP000627781">
    <property type="component" value="Unassembled WGS sequence"/>
</dbReference>
<sequence>MEEMNLQGLNGEEVWKKVYNKELSTKKNVLEYIDALRILKKSEIDYDQMQSVYDFVYEKIDDMKSLIKPNTIMFLKNELKKQIGKYVFEKEPKKTDHFLEFFEEAYPPEERRKDFTWVLMDVNKISDEQIWTTLKYINFCCVKGAKLSPDEKKDIIREVKRLVERKNIKKINNIRSLESLNKELGIKIISKKDYFKVENLE</sequence>
<protein>
    <submittedName>
        <fullName evidence="1">Uncharacterized protein</fullName>
    </submittedName>
</protein>
<evidence type="ECO:0000313" key="1">
    <source>
        <dbReference type="EMBL" id="MBD7913155.1"/>
    </source>
</evidence>
<dbReference type="EMBL" id="JACSRA010000037">
    <property type="protein sequence ID" value="MBD7913155.1"/>
    <property type="molecule type" value="Genomic_DNA"/>
</dbReference>
<accession>A0ABR8PYB3</accession>
<comment type="caution">
    <text evidence="1">The sequence shown here is derived from an EMBL/GenBank/DDBJ whole genome shotgun (WGS) entry which is preliminary data.</text>
</comment>